<evidence type="ECO:0000313" key="2">
    <source>
        <dbReference type="EMBL" id="CCO16667.1"/>
    </source>
</evidence>
<protein>
    <submittedName>
        <fullName evidence="2">Uncharacterized protein</fullName>
    </submittedName>
</protein>
<accession>K8EEW5</accession>
<keyword evidence="3" id="KW-1185">Reference proteome</keyword>
<sequence>MGLFDALPPLASASLKAKVNVKEEDDETRHTEKKRKFDDDDDEEEEKLKGVGVKSSVSSMDDRLEKLSKHVEKKFSTCSRAFLELVSKPEHASALERKHGKKILLVMRRAMASHFPQSSEEYLLSFSSKKETATIFCNLFDAIEELRENGIVGKNVKVTAEMIAWELYCRTMREIAASEDSFTLNASTKRLRKAFEEAPKRKKEEDSEGDSEEVMKRKLETEIEENEHIPKEEKEEALKCALQALEAETASARELEEMHSKIREALIDCLAVAESSMRTKMWAKSIVDQLFDFVEKLLVSHDYDVFNQTQKERIVSLLQKVKANANKTSSSSKAGVDWVSDFDKHSKNFSKSESVSVRGSVGGERTKDGRGDGKFGER</sequence>
<feature type="region of interest" description="Disordered" evidence="1">
    <location>
        <begin position="348"/>
        <end position="378"/>
    </location>
</feature>
<feature type="region of interest" description="Disordered" evidence="1">
    <location>
        <begin position="18"/>
        <end position="54"/>
    </location>
</feature>
<name>K8EEW5_9CHLO</name>
<dbReference type="Proteomes" id="UP000198341">
    <property type="component" value="Chromosome 5"/>
</dbReference>
<evidence type="ECO:0000313" key="3">
    <source>
        <dbReference type="Proteomes" id="UP000198341"/>
    </source>
</evidence>
<dbReference type="KEGG" id="bpg:Bathy05g01160"/>
<dbReference type="GeneID" id="19015620"/>
<dbReference type="AlphaFoldDB" id="K8EEW5"/>
<feature type="compositionally biased region" description="Basic and acidic residues" evidence="1">
    <location>
        <begin position="364"/>
        <end position="378"/>
    </location>
</feature>
<feature type="region of interest" description="Disordered" evidence="1">
    <location>
        <begin position="196"/>
        <end position="215"/>
    </location>
</feature>
<feature type="compositionally biased region" description="Basic and acidic residues" evidence="1">
    <location>
        <begin position="27"/>
        <end position="38"/>
    </location>
</feature>
<dbReference type="RefSeq" id="XP_007513109.1">
    <property type="nucleotide sequence ID" value="XM_007513047.1"/>
</dbReference>
<feature type="compositionally biased region" description="Basic and acidic residues" evidence="1">
    <location>
        <begin position="196"/>
        <end position="205"/>
    </location>
</feature>
<evidence type="ECO:0000256" key="1">
    <source>
        <dbReference type="SAM" id="MobiDB-lite"/>
    </source>
</evidence>
<organism evidence="2 3">
    <name type="scientific">Bathycoccus prasinos</name>
    <dbReference type="NCBI Taxonomy" id="41875"/>
    <lineage>
        <taxon>Eukaryota</taxon>
        <taxon>Viridiplantae</taxon>
        <taxon>Chlorophyta</taxon>
        <taxon>Mamiellophyceae</taxon>
        <taxon>Mamiellales</taxon>
        <taxon>Bathycoccaceae</taxon>
        <taxon>Bathycoccus</taxon>
    </lineage>
</organism>
<gene>
    <name evidence="2" type="ORF">Bathy05g01160</name>
</gene>
<proteinExistence type="predicted"/>
<dbReference type="EMBL" id="FO082274">
    <property type="protein sequence ID" value="CCO16667.1"/>
    <property type="molecule type" value="Genomic_DNA"/>
</dbReference>
<reference evidence="2 3" key="1">
    <citation type="submission" date="2011-10" db="EMBL/GenBank/DDBJ databases">
        <authorList>
            <person name="Genoscope - CEA"/>
        </authorList>
    </citation>
    <scope>NUCLEOTIDE SEQUENCE [LARGE SCALE GENOMIC DNA]</scope>
    <source>
        <strain evidence="2 3">RCC 1105</strain>
    </source>
</reference>